<proteinExistence type="predicted"/>
<dbReference type="PANTHER" id="PTHR40470">
    <property type="entry name" value="PHYTANOYL-COA DIOXYGENASE FAMILY PROTEIN (AFU_ORTHOLOGUE AFUA_2G15850)"/>
    <property type="match status" value="1"/>
</dbReference>
<dbReference type="Proteomes" id="UP001165063">
    <property type="component" value="Unassembled WGS sequence"/>
</dbReference>
<gene>
    <name evidence="1" type="ORF">Amon01_000059900</name>
</gene>
<dbReference type="Gene3D" id="2.60.120.620">
    <property type="entry name" value="q2cbj1_9rhob like domain"/>
    <property type="match status" value="1"/>
</dbReference>
<comment type="caution">
    <text evidence="1">The sequence shown here is derived from an EMBL/GenBank/DDBJ whole genome shotgun (WGS) entry which is preliminary data.</text>
</comment>
<sequence>MPAQLSDKYHQEIDENGFTVIKGLLTPSQISEYLKYSQELVNRARSGSWPYVRLNGKQFPPWDKPTDKPDIWGITHLMHPKWGQKTSDKFQEIYSSSELTNVVKDILQTEELTMELFNMLINPTIQDFELAWHRDDIKNTATSEEEMAILKMDAYAGAQFNLALTHDENLIVVPKSHKRVRTEEERSKLKFEQISEQLIVVLEPGDCVFYNPNILHRATYSTKRERVCLHGCYGAHSDIGKDRARLVLQHGVGDWIDELKPVNSAMKEMSDRLKFIAHEMKGKELGYSLDG</sequence>
<dbReference type="InterPro" id="IPR008775">
    <property type="entry name" value="Phytyl_CoA_dOase-like"/>
</dbReference>
<dbReference type="OrthoDB" id="2106152at2759"/>
<protein>
    <submittedName>
        <fullName evidence="1">Unnamed protein product</fullName>
    </submittedName>
</protein>
<dbReference type="SUPFAM" id="SSF51197">
    <property type="entry name" value="Clavaminate synthase-like"/>
    <property type="match status" value="1"/>
</dbReference>
<evidence type="ECO:0000313" key="2">
    <source>
        <dbReference type="Proteomes" id="UP001165063"/>
    </source>
</evidence>
<dbReference type="Pfam" id="PF05721">
    <property type="entry name" value="PhyH"/>
    <property type="match status" value="1"/>
</dbReference>
<keyword evidence="2" id="KW-1185">Reference proteome</keyword>
<dbReference type="PANTHER" id="PTHR40470:SF1">
    <property type="entry name" value="PHYTANOYL-COA DIOXYGENASE FAMILY PROTEIN (AFU_ORTHOLOGUE AFUA_2G15850)"/>
    <property type="match status" value="1"/>
</dbReference>
<evidence type="ECO:0000313" key="1">
    <source>
        <dbReference type="EMBL" id="GMG19611.1"/>
    </source>
</evidence>
<organism evidence="1 2">
    <name type="scientific">Ambrosiozyma monospora</name>
    <name type="common">Yeast</name>
    <name type="synonym">Endomycopsis monosporus</name>
    <dbReference type="NCBI Taxonomy" id="43982"/>
    <lineage>
        <taxon>Eukaryota</taxon>
        <taxon>Fungi</taxon>
        <taxon>Dikarya</taxon>
        <taxon>Ascomycota</taxon>
        <taxon>Saccharomycotina</taxon>
        <taxon>Pichiomycetes</taxon>
        <taxon>Pichiales</taxon>
        <taxon>Pichiaceae</taxon>
        <taxon>Ambrosiozyma</taxon>
    </lineage>
</organism>
<accession>A0A9W6YQ67</accession>
<dbReference type="AlphaFoldDB" id="A0A9W6YQ67"/>
<reference evidence="1" key="1">
    <citation type="submission" date="2023-04" db="EMBL/GenBank/DDBJ databases">
        <title>Ambrosiozyma monospora NBRC 1965.</title>
        <authorList>
            <person name="Ichikawa N."/>
            <person name="Sato H."/>
            <person name="Tonouchi N."/>
        </authorList>
    </citation>
    <scope>NUCLEOTIDE SEQUENCE</scope>
    <source>
        <strain evidence="1">NBRC 1965</strain>
    </source>
</reference>
<name>A0A9W6YQ67_AMBMO</name>
<dbReference type="EMBL" id="BSXU01000165">
    <property type="protein sequence ID" value="GMG19611.1"/>
    <property type="molecule type" value="Genomic_DNA"/>
</dbReference>